<dbReference type="PANTHER" id="PTHR22754:SF32">
    <property type="entry name" value="DISCO-INTERACTING PROTEIN 2"/>
    <property type="match status" value="1"/>
</dbReference>
<proteinExistence type="inferred from homology"/>
<sequence length="521" mass="55017">MSENTTATAAEDTLAQVLVPRADRAGATLTFGTSARREELTHSAFAAQVAAAAGGFDRQGVRPGDRVLLRLGSSRESLLALLGLIHLGAVPVSVKPRVPGTVVEEYLATVARQQGTRHAFRISGPGLSELGLELLPDASAEPAPGRPEDLAFVQYTSGSTGMPRPIQLSHRAVLGNIEALRAVSGMKPGHAGIIALPLHHDMGLIGVLTGLVQGADVVLEEPGTFLRRPLAALRLVRDAERVHSAFPDFMLRYLAARISEAAERKELDPGLFRAWSTVFCGAEPIRAESVRTFLDAAGPWGFDPSALVFCYGLAEAVLLATSHRLTDLTTAFRTRGPVSTACLGAPIPGLGLRVVDDAGRDCPETGTGRVQLRGDTLFNGYDGTADHRTTWFDTGDLGYLDGGLLYLSGRRSDRVSVNGAKIFAMDVEQVAATEPGVAECVVLPHGASYAVVVVAERGQHVDTDRVAARVTADFTVAPEAVLQVSHSAVVRTASGKPARGLMTTRLEEAGLLPRPATAART</sequence>
<comment type="similarity">
    <text evidence="1">Belongs to the ATP-dependent AMP-binding enzyme family.</text>
</comment>
<evidence type="ECO:0000256" key="1">
    <source>
        <dbReference type="ARBA" id="ARBA00006432"/>
    </source>
</evidence>
<reference evidence="3 4" key="1">
    <citation type="submission" date="2024-09" db="EMBL/GenBank/DDBJ databases">
        <authorList>
            <person name="Sun Q."/>
            <person name="Mori K."/>
        </authorList>
    </citation>
    <scope>NUCLEOTIDE SEQUENCE [LARGE SCALE GENOMIC DNA]</scope>
    <source>
        <strain evidence="3 4">JCM 6917</strain>
    </source>
</reference>
<dbReference type="Proteomes" id="UP001589709">
    <property type="component" value="Unassembled WGS sequence"/>
</dbReference>
<dbReference type="InterPro" id="IPR045851">
    <property type="entry name" value="AMP-bd_C_sf"/>
</dbReference>
<dbReference type="PROSITE" id="PS00455">
    <property type="entry name" value="AMP_BINDING"/>
    <property type="match status" value="1"/>
</dbReference>
<protein>
    <submittedName>
        <fullName evidence="3">AMP-binding protein</fullName>
    </submittedName>
</protein>
<dbReference type="Gene3D" id="3.40.50.12780">
    <property type="entry name" value="N-terminal domain of ligase-like"/>
    <property type="match status" value="1"/>
</dbReference>
<dbReference type="SUPFAM" id="SSF56801">
    <property type="entry name" value="Acetyl-CoA synthetase-like"/>
    <property type="match status" value="1"/>
</dbReference>
<keyword evidence="4" id="KW-1185">Reference proteome</keyword>
<evidence type="ECO:0000313" key="4">
    <source>
        <dbReference type="Proteomes" id="UP001589709"/>
    </source>
</evidence>
<organism evidence="3 4">
    <name type="scientific">Streptomyces cinereospinus</name>
    <dbReference type="NCBI Taxonomy" id="285561"/>
    <lineage>
        <taxon>Bacteria</taxon>
        <taxon>Bacillati</taxon>
        <taxon>Actinomycetota</taxon>
        <taxon>Actinomycetes</taxon>
        <taxon>Kitasatosporales</taxon>
        <taxon>Streptomycetaceae</taxon>
        <taxon>Streptomyces</taxon>
    </lineage>
</organism>
<comment type="caution">
    <text evidence="3">The sequence shown here is derived from an EMBL/GenBank/DDBJ whole genome shotgun (WGS) entry which is preliminary data.</text>
</comment>
<accession>A0ABV5N5A5</accession>
<dbReference type="PANTHER" id="PTHR22754">
    <property type="entry name" value="DISCO-INTERACTING PROTEIN 2 DIP2 -RELATED"/>
    <property type="match status" value="1"/>
</dbReference>
<dbReference type="Gene3D" id="3.30.300.30">
    <property type="match status" value="1"/>
</dbReference>
<dbReference type="EMBL" id="JBHMCY010000045">
    <property type="protein sequence ID" value="MFB9465396.1"/>
    <property type="molecule type" value="Genomic_DNA"/>
</dbReference>
<feature type="domain" description="AMP-dependent synthetase/ligase" evidence="2">
    <location>
        <begin position="36"/>
        <end position="381"/>
    </location>
</feature>
<dbReference type="InterPro" id="IPR000873">
    <property type="entry name" value="AMP-dep_synth/lig_dom"/>
</dbReference>
<dbReference type="Pfam" id="PF00501">
    <property type="entry name" value="AMP-binding"/>
    <property type="match status" value="1"/>
</dbReference>
<evidence type="ECO:0000259" key="2">
    <source>
        <dbReference type="Pfam" id="PF00501"/>
    </source>
</evidence>
<dbReference type="InterPro" id="IPR042099">
    <property type="entry name" value="ANL_N_sf"/>
</dbReference>
<dbReference type="InterPro" id="IPR020845">
    <property type="entry name" value="AMP-binding_CS"/>
</dbReference>
<dbReference type="RefSeq" id="WP_381348226.1">
    <property type="nucleotide sequence ID" value="NZ_JBHMCY010000045.1"/>
</dbReference>
<evidence type="ECO:0000313" key="3">
    <source>
        <dbReference type="EMBL" id="MFB9465396.1"/>
    </source>
</evidence>
<name>A0ABV5N5A5_9ACTN</name>
<gene>
    <name evidence="3" type="ORF">ACFF45_22440</name>
</gene>